<evidence type="ECO:0000313" key="3">
    <source>
        <dbReference type="Proteomes" id="UP000758603"/>
    </source>
</evidence>
<reference evidence="2" key="1">
    <citation type="journal article" date="2021" name="Nat. Commun.">
        <title>Genetic determinants of endophytism in the Arabidopsis root mycobiome.</title>
        <authorList>
            <person name="Mesny F."/>
            <person name="Miyauchi S."/>
            <person name="Thiergart T."/>
            <person name="Pickel B."/>
            <person name="Atanasova L."/>
            <person name="Karlsson M."/>
            <person name="Huettel B."/>
            <person name="Barry K.W."/>
            <person name="Haridas S."/>
            <person name="Chen C."/>
            <person name="Bauer D."/>
            <person name="Andreopoulos W."/>
            <person name="Pangilinan J."/>
            <person name="LaButti K."/>
            <person name="Riley R."/>
            <person name="Lipzen A."/>
            <person name="Clum A."/>
            <person name="Drula E."/>
            <person name="Henrissat B."/>
            <person name="Kohler A."/>
            <person name="Grigoriev I.V."/>
            <person name="Martin F.M."/>
            <person name="Hacquard S."/>
        </authorList>
    </citation>
    <scope>NUCLEOTIDE SEQUENCE</scope>
    <source>
        <strain evidence="2">MPI-SDFR-AT-0073</strain>
    </source>
</reference>
<evidence type="ECO:0000256" key="1">
    <source>
        <dbReference type="SAM" id="MobiDB-lite"/>
    </source>
</evidence>
<organism evidence="2 3">
    <name type="scientific">Truncatella angustata</name>
    <dbReference type="NCBI Taxonomy" id="152316"/>
    <lineage>
        <taxon>Eukaryota</taxon>
        <taxon>Fungi</taxon>
        <taxon>Dikarya</taxon>
        <taxon>Ascomycota</taxon>
        <taxon>Pezizomycotina</taxon>
        <taxon>Sordariomycetes</taxon>
        <taxon>Xylariomycetidae</taxon>
        <taxon>Amphisphaeriales</taxon>
        <taxon>Sporocadaceae</taxon>
        <taxon>Truncatella</taxon>
    </lineage>
</organism>
<sequence>MGSLSMKMTITRRGRKKTGPKIFRPAIRRISERPSMRVGCKKSLVRRACGTSSWRLAKHGTAS</sequence>
<evidence type="ECO:0000313" key="2">
    <source>
        <dbReference type="EMBL" id="KAH6661427.1"/>
    </source>
</evidence>
<dbReference type="AlphaFoldDB" id="A0A9P9A4D9"/>
<dbReference type="EMBL" id="JAGPXC010000001">
    <property type="protein sequence ID" value="KAH6661427.1"/>
    <property type="molecule type" value="Genomic_DNA"/>
</dbReference>
<comment type="caution">
    <text evidence="2">The sequence shown here is derived from an EMBL/GenBank/DDBJ whole genome shotgun (WGS) entry which is preliminary data.</text>
</comment>
<proteinExistence type="predicted"/>
<dbReference type="GeneID" id="70130615"/>
<feature type="region of interest" description="Disordered" evidence="1">
    <location>
        <begin position="1"/>
        <end position="21"/>
    </location>
</feature>
<gene>
    <name evidence="2" type="ORF">BKA67DRAFT_551205</name>
</gene>
<feature type="compositionally biased region" description="Basic residues" evidence="1">
    <location>
        <begin position="10"/>
        <end position="19"/>
    </location>
</feature>
<dbReference type="RefSeq" id="XP_045965558.1">
    <property type="nucleotide sequence ID" value="XM_046101723.1"/>
</dbReference>
<name>A0A9P9A4D9_9PEZI</name>
<accession>A0A9P9A4D9</accession>
<dbReference type="Proteomes" id="UP000758603">
    <property type="component" value="Unassembled WGS sequence"/>
</dbReference>
<protein>
    <submittedName>
        <fullName evidence="2">Uncharacterized protein</fullName>
    </submittedName>
</protein>
<keyword evidence="3" id="KW-1185">Reference proteome</keyword>